<reference evidence="4" key="2">
    <citation type="submission" date="2020-09" db="EMBL/GenBank/DDBJ databases">
        <authorList>
            <person name="Sun Q."/>
            <person name="Kim S."/>
        </authorList>
    </citation>
    <scope>NUCLEOTIDE SEQUENCE</scope>
    <source>
        <strain evidence="4">KCTC 42097</strain>
    </source>
</reference>
<dbReference type="Pfam" id="PF00496">
    <property type="entry name" value="SBP_bac_5"/>
    <property type="match status" value="1"/>
</dbReference>
<dbReference type="GO" id="GO:1904680">
    <property type="term" value="F:peptide transmembrane transporter activity"/>
    <property type="evidence" value="ECO:0007669"/>
    <property type="project" value="TreeGrafter"/>
</dbReference>
<evidence type="ECO:0000313" key="4">
    <source>
        <dbReference type="EMBL" id="GHC76961.1"/>
    </source>
</evidence>
<dbReference type="InterPro" id="IPR000914">
    <property type="entry name" value="SBP_5_dom"/>
</dbReference>
<dbReference type="Gene3D" id="3.10.105.10">
    <property type="entry name" value="Dipeptide-binding Protein, Domain 3"/>
    <property type="match status" value="1"/>
</dbReference>
<dbReference type="Gene3D" id="3.90.76.10">
    <property type="entry name" value="Dipeptide-binding Protein, Domain 1"/>
    <property type="match status" value="1"/>
</dbReference>
<evidence type="ECO:0000256" key="1">
    <source>
        <dbReference type="ARBA" id="ARBA00004418"/>
    </source>
</evidence>
<dbReference type="InterPro" id="IPR030678">
    <property type="entry name" value="Peptide/Ni-bd"/>
</dbReference>
<comment type="caution">
    <text evidence="4">The sequence shown here is derived from an EMBL/GenBank/DDBJ whole genome shotgun (WGS) entry which is preliminary data.</text>
</comment>
<dbReference type="PANTHER" id="PTHR30290">
    <property type="entry name" value="PERIPLASMIC BINDING COMPONENT OF ABC TRANSPORTER"/>
    <property type="match status" value="1"/>
</dbReference>
<protein>
    <submittedName>
        <fullName evidence="4">Peptide ABC transporter substrate-binding protein</fullName>
    </submittedName>
</protein>
<sequence>MSKIEIGYEKLSASEKAKLDRDLRSGASRRDVMKMLLAAGMATTLAGYIATDATKAFAQTPKKGGKIRVATYASSTADTLDPARAIFNIDYIRVNSIYNGLTRLDDTLTPQMELAEALETDDAKRWIIKLRKNVTFHDGSAFGADDVVFTLNRHKDPATASSAKAIAAQIASVTKTGDYEVAVELTGANADFPALMGTPAFLIVKNATDNFNKGIGTGAFKIIEFSPGTRSVMSANENYWKEGSGPYVEQIEIFAIQEETARVNALLAGDVDIIANVNPRAATQVTDAGHQLLRTVAGQYTNLIIRLDQEPGTNIKFVQAMKHLVNRDLVKQAVFRGFAQIGNDQPIPPSNRFYRKDLAPTAYDPEKAKGLLTEAGLIGKTIPIVASPAAQQSVEIAMVLQQAASQIGLNLDVQRVPADGYWSNYWLKAPICFGNINPRPTPDAMFSQFYKSDAAWNESQFKNEKFDAMLTEARGITDDAKRMEIYSELQGMVSAEAGTIIPTFYDGLDAYNSKLKGIHPLPSGNLMGNSFAEYVWLEEA</sequence>
<dbReference type="AlphaFoldDB" id="A0A8J3DQJ0"/>
<reference evidence="4" key="1">
    <citation type="journal article" date="2014" name="Int. J. Syst. Evol. Microbiol.">
        <title>Complete genome sequence of Corynebacterium casei LMG S-19264T (=DSM 44701T), isolated from a smear-ripened cheese.</title>
        <authorList>
            <consortium name="US DOE Joint Genome Institute (JGI-PGF)"/>
            <person name="Walter F."/>
            <person name="Albersmeier A."/>
            <person name="Kalinowski J."/>
            <person name="Ruckert C."/>
        </authorList>
    </citation>
    <scope>NUCLEOTIDE SEQUENCE</scope>
    <source>
        <strain evidence="4">KCTC 42097</strain>
    </source>
</reference>
<dbReference type="EMBL" id="BMZO01000009">
    <property type="protein sequence ID" value="GHC76961.1"/>
    <property type="molecule type" value="Genomic_DNA"/>
</dbReference>
<dbReference type="InterPro" id="IPR006311">
    <property type="entry name" value="TAT_signal"/>
</dbReference>
<accession>A0A8J3DQJ0</accession>
<evidence type="ECO:0000256" key="2">
    <source>
        <dbReference type="ARBA" id="ARBA00005695"/>
    </source>
</evidence>
<dbReference type="Gene3D" id="3.40.190.10">
    <property type="entry name" value="Periplasmic binding protein-like II"/>
    <property type="match status" value="1"/>
</dbReference>
<dbReference type="SUPFAM" id="SSF53850">
    <property type="entry name" value="Periplasmic binding protein-like II"/>
    <property type="match status" value="1"/>
</dbReference>
<dbReference type="GO" id="GO:0015833">
    <property type="term" value="P:peptide transport"/>
    <property type="evidence" value="ECO:0007669"/>
    <property type="project" value="TreeGrafter"/>
</dbReference>
<evidence type="ECO:0000313" key="5">
    <source>
        <dbReference type="Proteomes" id="UP000641137"/>
    </source>
</evidence>
<dbReference type="GO" id="GO:0043190">
    <property type="term" value="C:ATP-binding cassette (ABC) transporter complex"/>
    <property type="evidence" value="ECO:0007669"/>
    <property type="project" value="InterPro"/>
</dbReference>
<dbReference type="CDD" id="cd08503">
    <property type="entry name" value="PBP2_NikA_DppA_OppA_like_17"/>
    <property type="match status" value="1"/>
</dbReference>
<organism evidence="4 5">
    <name type="scientific">Limoniibacter endophyticus</name>
    <dbReference type="NCBI Taxonomy" id="1565040"/>
    <lineage>
        <taxon>Bacteria</taxon>
        <taxon>Pseudomonadati</taxon>
        <taxon>Pseudomonadota</taxon>
        <taxon>Alphaproteobacteria</taxon>
        <taxon>Hyphomicrobiales</taxon>
        <taxon>Bartonellaceae</taxon>
        <taxon>Limoniibacter</taxon>
    </lineage>
</organism>
<comment type="similarity">
    <text evidence="2">Belongs to the bacterial solute-binding protein 5 family.</text>
</comment>
<keyword evidence="5" id="KW-1185">Reference proteome</keyword>
<gene>
    <name evidence="4" type="ORF">GCM10010136_28150</name>
</gene>
<dbReference type="Proteomes" id="UP000641137">
    <property type="component" value="Unassembled WGS sequence"/>
</dbReference>
<dbReference type="PROSITE" id="PS51318">
    <property type="entry name" value="TAT"/>
    <property type="match status" value="1"/>
</dbReference>
<dbReference type="InterPro" id="IPR039424">
    <property type="entry name" value="SBP_5"/>
</dbReference>
<proteinExistence type="inferred from homology"/>
<feature type="domain" description="Solute-binding protein family 5" evidence="3">
    <location>
        <begin position="110"/>
        <end position="454"/>
    </location>
</feature>
<comment type="subcellular location">
    <subcellularLocation>
        <location evidence="1">Periplasm</location>
    </subcellularLocation>
</comment>
<dbReference type="RefSeq" id="WP_189491409.1">
    <property type="nucleotide sequence ID" value="NZ_BMZO01000009.1"/>
</dbReference>
<dbReference type="GO" id="GO:0030288">
    <property type="term" value="C:outer membrane-bounded periplasmic space"/>
    <property type="evidence" value="ECO:0007669"/>
    <property type="project" value="UniProtKB-ARBA"/>
</dbReference>
<name>A0A8J3DQJ0_9HYPH</name>
<evidence type="ECO:0000259" key="3">
    <source>
        <dbReference type="Pfam" id="PF00496"/>
    </source>
</evidence>
<dbReference type="PIRSF" id="PIRSF002741">
    <property type="entry name" value="MppA"/>
    <property type="match status" value="1"/>
</dbReference>